<feature type="transmembrane region" description="Helical" evidence="6">
    <location>
        <begin position="67"/>
        <end position="84"/>
    </location>
</feature>
<feature type="transmembrane region" description="Helical" evidence="6">
    <location>
        <begin position="148"/>
        <end position="164"/>
    </location>
</feature>
<feature type="domain" description="EamA" evidence="7">
    <location>
        <begin position="146"/>
        <end position="277"/>
    </location>
</feature>
<feature type="transmembrane region" description="Helical" evidence="6">
    <location>
        <begin position="171"/>
        <end position="194"/>
    </location>
</feature>
<name>A0ABS9NLB6_9NEIS</name>
<dbReference type="InterPro" id="IPR000620">
    <property type="entry name" value="EamA_dom"/>
</dbReference>
<dbReference type="Proteomes" id="UP001298424">
    <property type="component" value="Unassembled WGS sequence"/>
</dbReference>
<dbReference type="InterPro" id="IPR051258">
    <property type="entry name" value="Diverse_Substrate_Transporter"/>
</dbReference>
<keyword evidence="2" id="KW-1003">Cell membrane</keyword>
<dbReference type="RefSeq" id="WP_238746047.1">
    <property type="nucleotide sequence ID" value="NZ_JAKOOW010000014.1"/>
</dbReference>
<reference evidence="8 9" key="1">
    <citation type="submission" date="2022-02" db="EMBL/GenBank/DDBJ databases">
        <title>Genome sequence data of Kingella unionensis sp. nov. strain CICC 24913 (CCUG 75125).</title>
        <authorList>
            <person name="Xiao M."/>
        </authorList>
    </citation>
    <scope>NUCLEOTIDE SEQUENCE [LARGE SCALE GENOMIC DNA]</scope>
    <source>
        <strain evidence="8 9">CICC 24913</strain>
    </source>
</reference>
<keyword evidence="3 6" id="KW-0812">Transmembrane</keyword>
<feature type="transmembrane region" description="Helical" evidence="6">
    <location>
        <begin position="90"/>
        <end position="113"/>
    </location>
</feature>
<protein>
    <submittedName>
        <fullName evidence="8">DMT family transporter</fullName>
    </submittedName>
</protein>
<evidence type="ECO:0000259" key="7">
    <source>
        <dbReference type="Pfam" id="PF00892"/>
    </source>
</evidence>
<comment type="caution">
    <text evidence="8">The sequence shown here is derived from an EMBL/GenBank/DDBJ whole genome shotgun (WGS) entry which is preliminary data.</text>
</comment>
<keyword evidence="9" id="KW-1185">Reference proteome</keyword>
<feature type="transmembrane region" description="Helical" evidence="6">
    <location>
        <begin position="34"/>
        <end position="55"/>
    </location>
</feature>
<evidence type="ECO:0000313" key="8">
    <source>
        <dbReference type="EMBL" id="MCG6503581.1"/>
    </source>
</evidence>
<evidence type="ECO:0000256" key="3">
    <source>
        <dbReference type="ARBA" id="ARBA00022692"/>
    </source>
</evidence>
<organism evidence="8 9">
    <name type="scientific">Kingella pumchi</name>
    <dbReference type="NCBI Taxonomy" id="2779506"/>
    <lineage>
        <taxon>Bacteria</taxon>
        <taxon>Pseudomonadati</taxon>
        <taxon>Pseudomonadota</taxon>
        <taxon>Betaproteobacteria</taxon>
        <taxon>Neisseriales</taxon>
        <taxon>Neisseriaceae</taxon>
        <taxon>Kingella</taxon>
    </lineage>
</organism>
<gene>
    <name evidence="8" type="ORF">MB824_03595</name>
</gene>
<keyword evidence="4 6" id="KW-1133">Transmembrane helix</keyword>
<sequence length="296" mass="32011">MHSYRGEWLLLSVSLMAAAGWFVSKNVIAGLPPAAFLGIRFSAAALLFLPFALPALRTMDAGQWRRAGAVGLAFFLNIFLWLMGVAHSRYFGSGAFVFSLSMLAAPLLSWLLFRHRPPRVFWLSLLPAAAGLYLLTGGKGGSFDTGSLFFAISALAAALFFVLNNQFAKHIPVLALTTVQMAAAGILCGAYSLAFEHWPPQVASVVWAWLALCIVVLTNLRFLVQTYAQKLCQIGSAALIMVLEPVWTLLLSVWLLNETVGAAKAAGCTLILAALVIYRLPLLWQQRKTAKAGKAA</sequence>
<evidence type="ECO:0000256" key="6">
    <source>
        <dbReference type="SAM" id="Phobius"/>
    </source>
</evidence>
<dbReference type="EMBL" id="JAKOOW010000014">
    <property type="protein sequence ID" value="MCG6503581.1"/>
    <property type="molecule type" value="Genomic_DNA"/>
</dbReference>
<dbReference type="Pfam" id="PF00892">
    <property type="entry name" value="EamA"/>
    <property type="match status" value="2"/>
</dbReference>
<dbReference type="InterPro" id="IPR037185">
    <property type="entry name" value="EmrE-like"/>
</dbReference>
<comment type="subcellular location">
    <subcellularLocation>
        <location evidence="1">Cell membrane</location>
        <topology evidence="1">Multi-pass membrane protein</topology>
    </subcellularLocation>
</comment>
<feature type="transmembrane region" description="Helical" evidence="6">
    <location>
        <begin position="120"/>
        <end position="136"/>
    </location>
</feature>
<feature type="transmembrane region" description="Helical" evidence="6">
    <location>
        <begin position="262"/>
        <end position="284"/>
    </location>
</feature>
<evidence type="ECO:0000313" key="9">
    <source>
        <dbReference type="Proteomes" id="UP001298424"/>
    </source>
</evidence>
<evidence type="ECO:0000256" key="4">
    <source>
        <dbReference type="ARBA" id="ARBA00022989"/>
    </source>
</evidence>
<dbReference type="SUPFAM" id="SSF103481">
    <property type="entry name" value="Multidrug resistance efflux transporter EmrE"/>
    <property type="match status" value="2"/>
</dbReference>
<evidence type="ECO:0000256" key="1">
    <source>
        <dbReference type="ARBA" id="ARBA00004651"/>
    </source>
</evidence>
<dbReference type="PANTHER" id="PTHR42920:SF5">
    <property type="entry name" value="EAMA DOMAIN-CONTAINING PROTEIN"/>
    <property type="match status" value="1"/>
</dbReference>
<dbReference type="PANTHER" id="PTHR42920">
    <property type="entry name" value="OS03G0707200 PROTEIN-RELATED"/>
    <property type="match status" value="1"/>
</dbReference>
<feature type="transmembrane region" description="Helical" evidence="6">
    <location>
        <begin position="206"/>
        <end position="224"/>
    </location>
</feature>
<proteinExistence type="predicted"/>
<evidence type="ECO:0000256" key="2">
    <source>
        <dbReference type="ARBA" id="ARBA00022475"/>
    </source>
</evidence>
<keyword evidence="5 6" id="KW-0472">Membrane</keyword>
<feature type="domain" description="EamA" evidence="7">
    <location>
        <begin position="6"/>
        <end position="136"/>
    </location>
</feature>
<accession>A0ABS9NLB6</accession>
<feature type="transmembrane region" description="Helical" evidence="6">
    <location>
        <begin position="236"/>
        <end position="256"/>
    </location>
</feature>
<evidence type="ECO:0000256" key="5">
    <source>
        <dbReference type="ARBA" id="ARBA00023136"/>
    </source>
</evidence>